<protein>
    <submittedName>
        <fullName evidence="8">DMT family transporter</fullName>
    </submittedName>
</protein>
<dbReference type="InterPro" id="IPR000620">
    <property type="entry name" value="EamA_dom"/>
</dbReference>
<organism evidence="8 9">
    <name type="scientific">Pseudohalocynthiibacter aestuariivivens</name>
    <dbReference type="NCBI Taxonomy" id="1591409"/>
    <lineage>
        <taxon>Bacteria</taxon>
        <taxon>Pseudomonadati</taxon>
        <taxon>Pseudomonadota</taxon>
        <taxon>Alphaproteobacteria</taxon>
        <taxon>Rhodobacterales</taxon>
        <taxon>Paracoccaceae</taxon>
        <taxon>Pseudohalocynthiibacter</taxon>
    </lineage>
</organism>
<dbReference type="InterPro" id="IPR037185">
    <property type="entry name" value="EmrE-like"/>
</dbReference>
<evidence type="ECO:0000259" key="7">
    <source>
        <dbReference type="Pfam" id="PF00892"/>
    </source>
</evidence>
<keyword evidence="5 6" id="KW-0472">Membrane</keyword>
<evidence type="ECO:0000313" key="8">
    <source>
        <dbReference type="EMBL" id="MFB9232395.1"/>
    </source>
</evidence>
<keyword evidence="3 6" id="KW-0812">Transmembrane</keyword>
<comment type="similarity">
    <text evidence="2">Belongs to the drug/metabolite transporter (DMT) superfamily. 10 TMS drug/metabolite exporter (DME) (TC 2.A.7.3) family.</text>
</comment>
<feature type="transmembrane region" description="Helical" evidence="6">
    <location>
        <begin position="71"/>
        <end position="91"/>
    </location>
</feature>
<accession>A0ABV5JFZ9</accession>
<evidence type="ECO:0000256" key="4">
    <source>
        <dbReference type="ARBA" id="ARBA00022989"/>
    </source>
</evidence>
<keyword evidence="9" id="KW-1185">Reference proteome</keyword>
<feature type="domain" description="EamA" evidence="7">
    <location>
        <begin position="7"/>
        <end position="138"/>
    </location>
</feature>
<comment type="subcellular location">
    <subcellularLocation>
        <location evidence="1">Membrane</location>
        <topology evidence="1">Multi-pass membrane protein</topology>
    </subcellularLocation>
</comment>
<dbReference type="EMBL" id="JBHMEA010000039">
    <property type="protein sequence ID" value="MFB9232395.1"/>
    <property type="molecule type" value="Genomic_DNA"/>
</dbReference>
<dbReference type="PANTHER" id="PTHR22911">
    <property type="entry name" value="ACYL-MALONYL CONDENSING ENZYME-RELATED"/>
    <property type="match status" value="1"/>
</dbReference>
<feature type="transmembrane region" description="Helical" evidence="6">
    <location>
        <begin position="262"/>
        <end position="279"/>
    </location>
</feature>
<reference evidence="8 9" key="1">
    <citation type="submission" date="2024-09" db="EMBL/GenBank/DDBJ databases">
        <authorList>
            <person name="Sun Q."/>
            <person name="Mori K."/>
        </authorList>
    </citation>
    <scope>NUCLEOTIDE SEQUENCE [LARGE SCALE GENOMIC DNA]</scope>
    <source>
        <strain evidence="8 9">CECT 8726</strain>
    </source>
</reference>
<feature type="transmembrane region" description="Helical" evidence="6">
    <location>
        <begin position="37"/>
        <end position="59"/>
    </location>
</feature>
<proteinExistence type="inferred from homology"/>
<evidence type="ECO:0000256" key="2">
    <source>
        <dbReference type="ARBA" id="ARBA00009853"/>
    </source>
</evidence>
<feature type="domain" description="EamA" evidence="7">
    <location>
        <begin position="147"/>
        <end position="278"/>
    </location>
</feature>
<comment type="caution">
    <text evidence="8">The sequence shown here is derived from an EMBL/GenBank/DDBJ whole genome shotgun (WGS) entry which is preliminary data.</text>
</comment>
<dbReference type="SUPFAM" id="SSF103481">
    <property type="entry name" value="Multidrug resistance efflux transporter EmrE"/>
    <property type="match status" value="2"/>
</dbReference>
<feature type="transmembrane region" description="Helical" evidence="6">
    <location>
        <begin position="236"/>
        <end position="256"/>
    </location>
</feature>
<feature type="transmembrane region" description="Helical" evidence="6">
    <location>
        <begin position="145"/>
        <end position="166"/>
    </location>
</feature>
<dbReference type="RefSeq" id="WP_213888150.1">
    <property type="nucleotide sequence ID" value="NZ_JAGFNU010000002.1"/>
</dbReference>
<feature type="transmembrane region" description="Helical" evidence="6">
    <location>
        <begin position="97"/>
        <end position="115"/>
    </location>
</feature>
<feature type="transmembrane region" description="Helical" evidence="6">
    <location>
        <begin position="178"/>
        <end position="198"/>
    </location>
</feature>
<keyword evidence="4 6" id="KW-1133">Transmembrane helix</keyword>
<dbReference type="PANTHER" id="PTHR22911:SF6">
    <property type="entry name" value="SOLUTE CARRIER FAMILY 35 MEMBER G1"/>
    <property type="match status" value="1"/>
</dbReference>
<evidence type="ECO:0000256" key="3">
    <source>
        <dbReference type="ARBA" id="ARBA00022692"/>
    </source>
</evidence>
<name>A0ABV5JFZ9_9RHOB</name>
<evidence type="ECO:0000256" key="6">
    <source>
        <dbReference type="SAM" id="Phobius"/>
    </source>
</evidence>
<gene>
    <name evidence="8" type="ORF">ACFFUT_11425</name>
</gene>
<feature type="transmembrane region" description="Helical" evidence="6">
    <location>
        <begin position="210"/>
        <end position="229"/>
    </location>
</feature>
<evidence type="ECO:0000256" key="5">
    <source>
        <dbReference type="ARBA" id="ARBA00023136"/>
    </source>
</evidence>
<dbReference type="Pfam" id="PF00892">
    <property type="entry name" value="EamA"/>
    <property type="match status" value="2"/>
</dbReference>
<evidence type="ECO:0000256" key="1">
    <source>
        <dbReference type="ARBA" id="ARBA00004141"/>
    </source>
</evidence>
<evidence type="ECO:0000313" key="9">
    <source>
        <dbReference type="Proteomes" id="UP001589683"/>
    </source>
</evidence>
<dbReference type="Gene3D" id="1.10.3730.20">
    <property type="match status" value="1"/>
</dbReference>
<feature type="transmembrane region" description="Helical" evidence="6">
    <location>
        <begin position="122"/>
        <end position="139"/>
    </location>
</feature>
<sequence>MPPILLAAFYMSGAIVSFTSMAVAGRAVRQDFDTFEIMMYRSILGIIIVVAVAGYAGTLNQITRNRLSLQFLRNLFHFTGQNLWFYALPIIPLGQLFALEFTSPLWVILLAPFFLGERLTPVRAFAAALGFIGVMLVARPDTGGLSIGILAAALAAIAFAGTTICTKVLTGTERITSILFYLTLMQAIFGIVCAGFDGDIKLPTADATPWLFLIGCAGLLAHFCMTKALSVAPAVVVIPFDFARLPVIVIIGVLFYDEPLEYIALFGALIILTANYLNIRAEGRP</sequence>
<dbReference type="Proteomes" id="UP001589683">
    <property type="component" value="Unassembled WGS sequence"/>
</dbReference>